<reference evidence="6 7" key="1">
    <citation type="submission" date="2024-02" db="EMBL/GenBank/DDBJ databases">
        <title>Marinospirillum sp. MEB 164 isolated from Lonar lake sediment.</title>
        <authorList>
            <person name="Joshi A."/>
            <person name="Thite S."/>
        </authorList>
    </citation>
    <scope>NUCLEOTIDE SEQUENCE [LARGE SCALE GENOMIC DNA]</scope>
    <source>
        <strain evidence="6 7">MEB164</strain>
    </source>
</reference>
<evidence type="ECO:0000256" key="3">
    <source>
        <dbReference type="ARBA" id="ARBA00022870"/>
    </source>
</evidence>
<evidence type="ECO:0000313" key="7">
    <source>
        <dbReference type="Proteomes" id="UP001621714"/>
    </source>
</evidence>
<evidence type="ECO:0000256" key="4">
    <source>
        <dbReference type="ARBA" id="ARBA00022989"/>
    </source>
</evidence>
<dbReference type="Pfam" id="PF19978">
    <property type="entry name" value="Inovirus_G7P_2"/>
    <property type="match status" value="1"/>
</dbReference>
<keyword evidence="2 5" id="KW-0812">Transmembrane</keyword>
<feature type="transmembrane region" description="Helical" evidence="5">
    <location>
        <begin position="107"/>
        <end position="125"/>
    </location>
</feature>
<comment type="caution">
    <text evidence="6">The sequence shown here is derived from an EMBL/GenBank/DDBJ whole genome shotgun (WGS) entry which is preliminary data.</text>
</comment>
<keyword evidence="3" id="KW-1043">Host membrane</keyword>
<name>A0ABW8PX57_9GAMM</name>
<keyword evidence="4 5" id="KW-1133">Transmembrane helix</keyword>
<proteinExistence type="predicted"/>
<dbReference type="Proteomes" id="UP001621714">
    <property type="component" value="Unassembled WGS sequence"/>
</dbReference>
<evidence type="ECO:0000313" key="6">
    <source>
        <dbReference type="EMBL" id="MFK7160853.1"/>
    </source>
</evidence>
<comment type="subcellular location">
    <subcellularLocation>
        <location evidence="1">Host membrane</location>
        <topology evidence="1">Single-pass membrane protein</topology>
    </subcellularLocation>
</comment>
<gene>
    <name evidence="6" type="ORF">V6U78_07375</name>
</gene>
<dbReference type="RefSeq" id="WP_405338973.1">
    <property type="nucleotide sequence ID" value="NZ_JBANFI010000004.1"/>
</dbReference>
<evidence type="ECO:0000256" key="5">
    <source>
        <dbReference type="SAM" id="Phobius"/>
    </source>
</evidence>
<keyword evidence="5" id="KW-0472">Membrane</keyword>
<dbReference type="EMBL" id="JBANFI010000004">
    <property type="protein sequence ID" value="MFK7160853.1"/>
    <property type="molecule type" value="Genomic_DNA"/>
</dbReference>
<protein>
    <submittedName>
        <fullName evidence="6">Tail virion protein G7P-2</fullName>
    </submittedName>
</protein>
<organism evidence="6 7">
    <name type="scientific">Marinospirillum alkalitolerans</name>
    <dbReference type="NCBI Taxonomy" id="3123374"/>
    <lineage>
        <taxon>Bacteria</taxon>
        <taxon>Pseudomonadati</taxon>
        <taxon>Pseudomonadota</taxon>
        <taxon>Gammaproteobacteria</taxon>
        <taxon>Oceanospirillales</taxon>
        <taxon>Oceanospirillaceae</taxon>
        <taxon>Marinospirillum</taxon>
    </lineage>
</organism>
<accession>A0ABW8PX57</accession>
<keyword evidence="7" id="KW-1185">Reference proteome</keyword>
<evidence type="ECO:0000256" key="1">
    <source>
        <dbReference type="ARBA" id="ARBA00004379"/>
    </source>
</evidence>
<evidence type="ECO:0000256" key="2">
    <source>
        <dbReference type="ARBA" id="ARBA00022692"/>
    </source>
</evidence>
<sequence length="130" mass="14160">MADRIGLCEQDWNQVVFDGSSLVSCPTHLFQLTPFQQAIRQPGFFDSTVLVATCSKVGGFSEIISGANSILSCPENDFLMISRSSYASYPIDDDLGASISQIQYDHLWLLVFICGLLMAFGLGAIKGGQR</sequence>
<dbReference type="InterPro" id="IPR045539">
    <property type="entry name" value="Inovirus_G7P_2"/>
</dbReference>